<dbReference type="Gene3D" id="2.60.40.2610">
    <property type="entry name" value="Outer membrane usher protein FimD, plug domain"/>
    <property type="match status" value="1"/>
</dbReference>
<keyword evidence="10 11" id="KW-0998">Cell outer membrane</keyword>
<sequence>MKALKRSFFPRPGRLAISIALATTPFINDAHARDYFNPALLEIDNPAMKGADLSAFERGGQAPGTWRVDVIINDRQVDTREVTFYSEQETAGEPVLKPCLSVALVQSYGVKTEQYPALATQGKCANLTAIPQASSEFLFNTQKLLLSIPQAALSPVARGYVAPELWDEGINAVMLNYMLSGANTRARDQSADSNSQYANLRPGINIGPWRFRNYTTWNRDSQGQNQWDSVYSYAQRNIVPLKAQLTLGDSNAPADVFDSMPFRGGQLASDDDMLPESMKGYAPVVRGIARTNAQVIIRQNGYVINQNYVAPGAFEISDMYSTGGSGDLNVTLKEADGSEQTFTVPYASLPVLQREGRLKYAVTGGQYRSYDSRVDKTPFGQITAILGLPVGFTVYGGLQQSSKYQSIAGGVGKNLGEIGAVSTDITQAWSQPQDEKKQTGQSWRIRYSKNIVATSTNFTIAGYRYSTGGYYSMQEVLDSWGENHASGERRRNRMEVTLSQSLGDRAGSLTMSAVREDYWHSPHSASSLGVGYNNSWQGISYGINGTWSKNGGTAGGRTRNSQRSDQLISLNVSIPLERFLSNTWANYAMNISRHSSTTHTVGLNGMALEGNALNWSVQQGYGTDDVGYTGSANVDYRGTYAETTAGYSYDRSGERLNYGLAGGILAHADGITFSQPLGETNVLVKAPGASGVGVNNQSGVKTDYHGYTVTSNVSPYRKNDIGLNTATLPDDVELELTNKTVVPTRGAVVRADYVANVGSRALLTLVLSNQQPVPFGARVSIAGNEGRSAIVDEGGQVYLTGLAAQGVLNVVWDQENTQRCQVRYSLDGNNNVGGISLARYTCH</sequence>
<comment type="similarity">
    <text evidence="2 11">Belongs to the fimbrial export usher family.</text>
</comment>
<evidence type="ECO:0000313" key="14">
    <source>
        <dbReference type="EMBL" id="KNC95587.1"/>
    </source>
</evidence>
<evidence type="ECO:0000259" key="13">
    <source>
        <dbReference type="Pfam" id="PF13954"/>
    </source>
</evidence>
<evidence type="ECO:0000259" key="12">
    <source>
        <dbReference type="Pfam" id="PF13953"/>
    </source>
</evidence>
<dbReference type="Gene3D" id="3.10.20.410">
    <property type="match status" value="1"/>
</dbReference>
<comment type="subcellular location">
    <subcellularLocation>
        <location evidence="1 11">Cell outer membrane</location>
        <topology evidence="1 11">Multi-pass membrane protein</topology>
    </subcellularLocation>
</comment>
<keyword evidence="7" id="KW-0732">Signal</keyword>
<dbReference type="Gene3D" id="2.60.40.3110">
    <property type="match status" value="1"/>
</dbReference>
<dbReference type="Gene3D" id="2.60.40.2070">
    <property type="match status" value="1"/>
</dbReference>
<dbReference type="InterPro" id="IPR037224">
    <property type="entry name" value="PapC_N_sf"/>
</dbReference>
<evidence type="ECO:0000313" key="15">
    <source>
        <dbReference type="Proteomes" id="UP000037393"/>
    </source>
</evidence>
<dbReference type="GO" id="GO:0009279">
    <property type="term" value="C:cell outer membrane"/>
    <property type="evidence" value="ECO:0007669"/>
    <property type="project" value="UniProtKB-SubCell"/>
</dbReference>
<keyword evidence="4" id="KW-1134">Transmembrane beta strand</keyword>
<dbReference type="Pfam" id="PF13953">
    <property type="entry name" value="PapC_C"/>
    <property type="match status" value="1"/>
</dbReference>
<name>A0A0L0H338_9ENTR</name>
<evidence type="ECO:0000256" key="5">
    <source>
        <dbReference type="ARBA" id="ARBA00022558"/>
    </source>
</evidence>
<dbReference type="Pfam" id="PF00577">
    <property type="entry name" value="Usher"/>
    <property type="match status" value="1"/>
</dbReference>
<proteinExistence type="inferred from homology"/>
<dbReference type="InterPro" id="IPR018030">
    <property type="entry name" value="Fimbrial_membr_usher_CS"/>
</dbReference>
<evidence type="ECO:0000256" key="3">
    <source>
        <dbReference type="ARBA" id="ARBA00022448"/>
    </source>
</evidence>
<keyword evidence="15" id="KW-1185">Reference proteome</keyword>
<dbReference type="Pfam" id="PF13954">
    <property type="entry name" value="PapC_N"/>
    <property type="match status" value="1"/>
</dbReference>
<evidence type="ECO:0000256" key="2">
    <source>
        <dbReference type="ARBA" id="ARBA00008064"/>
    </source>
</evidence>
<keyword evidence="5 11" id="KW-1029">Fimbrium biogenesis</keyword>
<keyword evidence="9" id="KW-1015">Disulfide bond</keyword>
<dbReference type="OrthoDB" id="6554712at2"/>
<evidence type="ECO:0000256" key="1">
    <source>
        <dbReference type="ARBA" id="ARBA00004571"/>
    </source>
</evidence>
<protein>
    <submittedName>
        <fullName evidence="14">Fimbrial assembly protein</fullName>
    </submittedName>
</protein>
<dbReference type="GO" id="GO:0015473">
    <property type="term" value="F:fimbrial usher porin activity"/>
    <property type="evidence" value="ECO:0007669"/>
    <property type="project" value="InterPro"/>
</dbReference>
<organism evidence="14 15">
    <name type="scientific">Trabulsiella odontotermitis</name>
    <dbReference type="NCBI Taxonomy" id="379893"/>
    <lineage>
        <taxon>Bacteria</taxon>
        <taxon>Pseudomonadati</taxon>
        <taxon>Pseudomonadota</taxon>
        <taxon>Gammaproteobacteria</taxon>
        <taxon>Enterobacterales</taxon>
        <taxon>Enterobacteriaceae</taxon>
        <taxon>Trabulsiella</taxon>
    </lineage>
</organism>
<dbReference type="FunFam" id="2.60.40.2610:FF:000001">
    <property type="entry name" value="Outer membrane fimbrial usher protein"/>
    <property type="match status" value="1"/>
</dbReference>
<keyword evidence="3 11" id="KW-0813">Transport</keyword>
<dbReference type="FunFam" id="2.60.40.3110:FF:000001">
    <property type="entry name" value="Putative fimbrial outer membrane usher"/>
    <property type="match status" value="1"/>
</dbReference>
<dbReference type="InterPro" id="IPR025949">
    <property type="entry name" value="PapC-like_C"/>
</dbReference>
<keyword evidence="6 11" id="KW-0812">Transmembrane</keyword>
<evidence type="ECO:0000256" key="6">
    <source>
        <dbReference type="ARBA" id="ARBA00022692"/>
    </source>
</evidence>
<accession>A0A0L0H338</accession>
<dbReference type="RefSeq" id="WP_049855722.1">
    <property type="nucleotide sequence ID" value="NZ_JNGI01000011.1"/>
</dbReference>
<evidence type="ECO:0000256" key="7">
    <source>
        <dbReference type="ARBA" id="ARBA00022729"/>
    </source>
</evidence>
<dbReference type="FunFam" id="3.10.20.410:FF:000001">
    <property type="entry name" value="Fimbrial outer membrane usher protein"/>
    <property type="match status" value="1"/>
</dbReference>
<dbReference type="Proteomes" id="UP000037393">
    <property type="component" value="Unassembled WGS sequence"/>
</dbReference>
<feature type="domain" description="PapC-like C-terminal" evidence="12">
    <location>
        <begin position="762"/>
        <end position="827"/>
    </location>
</feature>
<evidence type="ECO:0000256" key="4">
    <source>
        <dbReference type="ARBA" id="ARBA00022452"/>
    </source>
</evidence>
<keyword evidence="8 11" id="KW-0472">Membrane</keyword>
<reference evidence="14 15" key="1">
    <citation type="journal article" date="2015" name="Appl. Environ. Microbiol.">
        <title>The Enterobacterium Trabulsiella odontotermitis Presents Novel Adaptations Related to Its Association with Fungus-Growing Termites.</title>
        <authorList>
            <person name="Sapountzis P."/>
            <person name="Gruntjes T."/>
            <person name="Otani S."/>
            <person name="Estevez J."/>
            <person name="da Costa R.R."/>
            <person name="Plunkett G.3rd."/>
            <person name="Perna N.T."/>
            <person name="Poulsen M."/>
        </authorList>
    </citation>
    <scope>NUCLEOTIDE SEQUENCE [LARGE SCALE GENOMIC DNA]</scope>
    <source>
        <strain evidence="14 15">12</strain>
    </source>
</reference>
<evidence type="ECO:0000256" key="9">
    <source>
        <dbReference type="ARBA" id="ARBA00023157"/>
    </source>
</evidence>
<dbReference type="PANTHER" id="PTHR30451:SF21">
    <property type="entry name" value="FIMBRIAL USHER DOMAIN-CONTAINING PROTEIN YDET-RELATED"/>
    <property type="match status" value="1"/>
</dbReference>
<dbReference type="InterPro" id="IPR025885">
    <property type="entry name" value="PapC_N"/>
</dbReference>
<dbReference type="PANTHER" id="PTHR30451">
    <property type="entry name" value="OUTER MEMBRANE USHER PROTEIN"/>
    <property type="match status" value="1"/>
</dbReference>
<feature type="domain" description="PapC N-terminal" evidence="13">
    <location>
        <begin position="35"/>
        <end position="180"/>
    </location>
</feature>
<dbReference type="PROSITE" id="PS01151">
    <property type="entry name" value="FIMBRIAL_USHER"/>
    <property type="match status" value="1"/>
</dbReference>
<dbReference type="InterPro" id="IPR042186">
    <property type="entry name" value="FimD_plug_dom"/>
</dbReference>
<dbReference type="InterPro" id="IPR043142">
    <property type="entry name" value="PapC-like_C_sf"/>
</dbReference>
<dbReference type="GO" id="GO:0009297">
    <property type="term" value="P:pilus assembly"/>
    <property type="evidence" value="ECO:0007669"/>
    <property type="project" value="InterPro"/>
</dbReference>
<comment type="caution">
    <text evidence="14">The sequence shown here is derived from an EMBL/GenBank/DDBJ whole genome shotgun (WGS) entry which is preliminary data.</text>
</comment>
<dbReference type="EMBL" id="JNGI01000011">
    <property type="protein sequence ID" value="KNC95587.1"/>
    <property type="molecule type" value="Genomic_DNA"/>
</dbReference>
<gene>
    <name evidence="14" type="ORF">GM31_00580</name>
</gene>
<dbReference type="SUPFAM" id="SSF141729">
    <property type="entry name" value="FimD N-terminal domain-like"/>
    <property type="match status" value="1"/>
</dbReference>
<dbReference type="AlphaFoldDB" id="A0A0L0H338"/>
<evidence type="ECO:0000256" key="10">
    <source>
        <dbReference type="ARBA" id="ARBA00023237"/>
    </source>
</evidence>
<evidence type="ECO:0000256" key="8">
    <source>
        <dbReference type="ARBA" id="ARBA00023136"/>
    </source>
</evidence>
<dbReference type="InterPro" id="IPR000015">
    <property type="entry name" value="Fimb_usher"/>
</dbReference>
<dbReference type="PATRIC" id="fig|379893.4.peg.120"/>
<evidence type="ECO:0000256" key="11">
    <source>
        <dbReference type="RuleBase" id="RU003884"/>
    </source>
</evidence>